<protein>
    <submittedName>
        <fullName evidence="2">Uncharacterized protein</fullName>
    </submittedName>
</protein>
<gene>
    <name evidence="2" type="ORF">CALCODRAFT_504305</name>
</gene>
<dbReference type="Proteomes" id="UP000076842">
    <property type="component" value="Unassembled WGS sequence"/>
</dbReference>
<name>A0A165CHG5_9BASI</name>
<dbReference type="AlphaFoldDB" id="A0A165CHG5"/>
<keyword evidence="3" id="KW-1185">Reference proteome</keyword>
<dbReference type="EMBL" id="KV424143">
    <property type="protein sequence ID" value="KZT50802.1"/>
    <property type="molecule type" value="Genomic_DNA"/>
</dbReference>
<feature type="signal peptide" evidence="1">
    <location>
        <begin position="1"/>
        <end position="21"/>
    </location>
</feature>
<keyword evidence="1" id="KW-0732">Signal</keyword>
<dbReference type="InParanoid" id="A0A165CHG5"/>
<accession>A0A165CHG5</accession>
<proteinExistence type="predicted"/>
<sequence>MHLDWRVPLLVLLYLSAPCLGRAVFMDPVFSSTLTPYLAKGTTAWRGNAFLCEGQCRTGELEVGRAQSDTGCTSFPARVRFVTAS</sequence>
<feature type="chain" id="PRO_5007856008" evidence="1">
    <location>
        <begin position="22"/>
        <end position="85"/>
    </location>
</feature>
<reference evidence="2 3" key="1">
    <citation type="journal article" date="2016" name="Mol. Biol. Evol.">
        <title>Comparative Genomics of Early-Diverging Mushroom-Forming Fungi Provides Insights into the Origins of Lignocellulose Decay Capabilities.</title>
        <authorList>
            <person name="Nagy L.G."/>
            <person name="Riley R."/>
            <person name="Tritt A."/>
            <person name="Adam C."/>
            <person name="Daum C."/>
            <person name="Floudas D."/>
            <person name="Sun H."/>
            <person name="Yadav J.S."/>
            <person name="Pangilinan J."/>
            <person name="Larsson K.H."/>
            <person name="Matsuura K."/>
            <person name="Barry K."/>
            <person name="Labutti K."/>
            <person name="Kuo R."/>
            <person name="Ohm R.A."/>
            <person name="Bhattacharya S.S."/>
            <person name="Shirouzu T."/>
            <person name="Yoshinaga Y."/>
            <person name="Martin F.M."/>
            <person name="Grigoriev I.V."/>
            <person name="Hibbett D.S."/>
        </authorList>
    </citation>
    <scope>NUCLEOTIDE SEQUENCE [LARGE SCALE GENOMIC DNA]</scope>
    <source>
        <strain evidence="2 3">HHB12733</strain>
    </source>
</reference>
<evidence type="ECO:0000313" key="2">
    <source>
        <dbReference type="EMBL" id="KZT50802.1"/>
    </source>
</evidence>
<dbReference type="OrthoDB" id="10538466at2759"/>
<organism evidence="2 3">
    <name type="scientific">Calocera cornea HHB12733</name>
    <dbReference type="NCBI Taxonomy" id="1353952"/>
    <lineage>
        <taxon>Eukaryota</taxon>
        <taxon>Fungi</taxon>
        <taxon>Dikarya</taxon>
        <taxon>Basidiomycota</taxon>
        <taxon>Agaricomycotina</taxon>
        <taxon>Dacrymycetes</taxon>
        <taxon>Dacrymycetales</taxon>
        <taxon>Dacrymycetaceae</taxon>
        <taxon>Calocera</taxon>
    </lineage>
</organism>
<evidence type="ECO:0000256" key="1">
    <source>
        <dbReference type="SAM" id="SignalP"/>
    </source>
</evidence>
<evidence type="ECO:0000313" key="3">
    <source>
        <dbReference type="Proteomes" id="UP000076842"/>
    </source>
</evidence>